<gene>
    <name evidence="2" type="ORF">JP75_07955</name>
</gene>
<comment type="caution">
    <text evidence="2">The sequence shown here is derived from an EMBL/GenBank/DDBJ whole genome shotgun (WGS) entry which is preliminary data.</text>
</comment>
<protein>
    <submittedName>
        <fullName evidence="2">Uncharacterized protein</fullName>
    </submittedName>
</protein>
<sequence>MIRKFIAIAALCLVGSMASMVPATAAPFDDVCVLDLSQPATVDYAIGIPDGEDCPVVVADVRLDPTSLGGDQGEAAPALCSIASFAPISLAYRHEDPGRCSV</sequence>
<proteinExistence type="predicted"/>
<feature type="signal peptide" evidence="1">
    <location>
        <begin position="1"/>
        <end position="25"/>
    </location>
</feature>
<evidence type="ECO:0000313" key="2">
    <source>
        <dbReference type="EMBL" id="KFL31470.1"/>
    </source>
</evidence>
<keyword evidence="3" id="KW-1185">Reference proteome</keyword>
<reference evidence="2 3" key="1">
    <citation type="submission" date="2014-08" db="EMBL/GenBank/DDBJ databases">
        <authorList>
            <person name="Hassan Y.I."/>
            <person name="Lepp D."/>
            <person name="Zhou T."/>
        </authorList>
    </citation>
    <scope>NUCLEOTIDE SEQUENCE [LARGE SCALE GENOMIC DNA]</scope>
    <source>
        <strain evidence="2 3">IFO13584</strain>
    </source>
</reference>
<dbReference type="AlphaFoldDB" id="A0A087M3L7"/>
<keyword evidence="1" id="KW-0732">Signal</keyword>
<dbReference type="STRING" id="46914.JP75_07955"/>
<evidence type="ECO:0000256" key="1">
    <source>
        <dbReference type="SAM" id="SignalP"/>
    </source>
</evidence>
<dbReference type="Proteomes" id="UP000028981">
    <property type="component" value="Unassembled WGS sequence"/>
</dbReference>
<dbReference type="RefSeq" id="WP_035081261.1">
    <property type="nucleotide sequence ID" value="NZ_JQGC01000006.1"/>
</dbReference>
<feature type="chain" id="PRO_5001825872" evidence="1">
    <location>
        <begin position="26"/>
        <end position="102"/>
    </location>
</feature>
<dbReference type="EMBL" id="JQGC01000006">
    <property type="protein sequence ID" value="KFL31470.1"/>
    <property type="molecule type" value="Genomic_DNA"/>
</dbReference>
<evidence type="ECO:0000313" key="3">
    <source>
        <dbReference type="Proteomes" id="UP000028981"/>
    </source>
</evidence>
<organism evidence="2 3">
    <name type="scientific">Devosia riboflavina</name>
    <dbReference type="NCBI Taxonomy" id="46914"/>
    <lineage>
        <taxon>Bacteria</taxon>
        <taxon>Pseudomonadati</taxon>
        <taxon>Pseudomonadota</taxon>
        <taxon>Alphaproteobacteria</taxon>
        <taxon>Hyphomicrobiales</taxon>
        <taxon>Devosiaceae</taxon>
        <taxon>Devosia</taxon>
    </lineage>
</organism>
<name>A0A087M3L7_9HYPH</name>
<accession>A0A087M3L7</accession>